<dbReference type="InterPro" id="IPR027417">
    <property type="entry name" value="P-loop_NTPase"/>
</dbReference>
<evidence type="ECO:0000256" key="1">
    <source>
        <dbReference type="SAM" id="MobiDB-lite"/>
    </source>
</evidence>
<dbReference type="InterPro" id="IPR046453">
    <property type="entry name" value="GpA_ATPase"/>
</dbReference>
<evidence type="ECO:0000313" key="4">
    <source>
        <dbReference type="EMBL" id="QNL31667.1"/>
    </source>
</evidence>
<sequence length="549" mass="61943">MASAQTGKTEAVLNTIGYFMHQDASPIMMVQPTIEMAEAISKDRIATMLRDSPALSGLVKDRRMRDSGNEILHKVFPGGHLTLSGANSPASLASRPIRVLLFDEVDRFPPSAGSEGDPVNLAIKRSATFWNRVIVKVSTPTIKGISRIEKDWERSDKRIYHVPCPHCQKLQPLIWERVKWEKSKSSDKVEAWYECVSCFGKITDAHKPTFLAEGRWVQTNLGSSIAGFHLSELYSPWRSFADVVRAYLEAKDDPQLLKVFWNTSLGLPYDDGSGEGLLWRNLFTRREPYHPLSVPRGALLLTAGIDVQANRLAVSVWGWGRKEEAWLIYHTELFGNPDQEKVWHDLDAILNATYSHELGELGITLAAIDTGYAAQAAYNYVRVRSKIYAVKGSSSLWKPPISRPSLIDVNYRGKTIKKGVAVWPIGTDTIKSTVFSRLKLIEPGPGYFHFPQIDEEYFEQLTAEKVVSTMVNGQHRRKWIQIRNRNEALDCLVYAYAAAVSVGIARIDWDKLESQLFPAITEEIEPTEREVKKPVKERSRRGSGFVKGW</sequence>
<evidence type="ECO:0000259" key="3">
    <source>
        <dbReference type="Pfam" id="PF20454"/>
    </source>
</evidence>
<feature type="domain" description="Terminase large subunit GpA endonuclease" evidence="3">
    <location>
        <begin position="225"/>
        <end position="509"/>
    </location>
</feature>
<name>A0A7G9A4J4_9VIRU</name>
<dbReference type="Pfam" id="PF05876">
    <property type="entry name" value="GpA_ATPase"/>
    <property type="match status" value="1"/>
</dbReference>
<proteinExistence type="predicted"/>
<dbReference type="Pfam" id="PF20454">
    <property type="entry name" value="GpA_nuclease"/>
    <property type="match status" value="1"/>
</dbReference>
<reference evidence="4" key="1">
    <citation type="submission" date="2020-07" db="EMBL/GenBank/DDBJ databases">
        <title>Dissolved microcystin release linked to lysis of a Microcystis spp. bloom in Lake Erie (USA) attributed to a novel cyanophage.</title>
        <authorList>
            <person name="McKindles K.M."/>
            <person name="Manes M.A."/>
            <person name="DeMarco J.R."/>
            <person name="McClure A."/>
            <person name="McKay R.M."/>
            <person name="Davis T.W."/>
            <person name="Bullerjahn G.S."/>
        </authorList>
    </citation>
    <scope>NUCLEOTIDE SEQUENCE</scope>
</reference>
<dbReference type="Gene3D" id="3.40.50.300">
    <property type="entry name" value="P-loop containing nucleotide triphosphate hydrolases"/>
    <property type="match status" value="1"/>
</dbReference>
<dbReference type="PANTHER" id="PTHR34413:SF2">
    <property type="entry name" value="PROPHAGE TAIL FIBER ASSEMBLY PROTEIN HOMOLOG TFAE-RELATED"/>
    <property type="match status" value="1"/>
</dbReference>
<organism evidence="4">
    <name type="scientific">Bacteriophage sp</name>
    <dbReference type="NCBI Taxonomy" id="38018"/>
    <lineage>
        <taxon>Viruses</taxon>
    </lineage>
</organism>
<feature type="domain" description="Phage terminase large subunit GpA ATPase" evidence="2">
    <location>
        <begin position="1"/>
        <end position="216"/>
    </location>
</feature>
<dbReference type="EMBL" id="MT840188">
    <property type="protein sequence ID" value="QNL31667.1"/>
    <property type="molecule type" value="Genomic_DNA"/>
</dbReference>
<dbReference type="GO" id="GO:0016887">
    <property type="term" value="F:ATP hydrolysis activity"/>
    <property type="evidence" value="ECO:0007669"/>
    <property type="project" value="InterPro"/>
</dbReference>
<dbReference type="InterPro" id="IPR046454">
    <property type="entry name" value="GpA_endonuclease"/>
</dbReference>
<feature type="region of interest" description="Disordered" evidence="1">
    <location>
        <begin position="528"/>
        <end position="549"/>
    </location>
</feature>
<dbReference type="GO" id="GO:0004519">
    <property type="term" value="F:endonuclease activity"/>
    <property type="evidence" value="ECO:0007669"/>
    <property type="project" value="InterPro"/>
</dbReference>
<accession>A0A7G9A4J4</accession>
<dbReference type="InterPro" id="IPR051220">
    <property type="entry name" value="TFA_Chaperone"/>
</dbReference>
<feature type="compositionally biased region" description="Basic and acidic residues" evidence="1">
    <location>
        <begin position="528"/>
        <end position="537"/>
    </location>
</feature>
<protein>
    <submittedName>
        <fullName evidence="4">Terminase large subunit family protein</fullName>
    </submittedName>
</protein>
<dbReference type="PANTHER" id="PTHR34413">
    <property type="entry name" value="PROPHAGE TAIL FIBER ASSEMBLY PROTEIN HOMOLOG TFAE-RELATED-RELATED"/>
    <property type="match status" value="1"/>
</dbReference>
<evidence type="ECO:0000259" key="2">
    <source>
        <dbReference type="Pfam" id="PF05876"/>
    </source>
</evidence>